<keyword evidence="4" id="KW-0808">Transferase</keyword>
<dbReference type="InterPro" id="IPR036249">
    <property type="entry name" value="Thioredoxin-like_sf"/>
</dbReference>
<dbReference type="InterPro" id="IPR036282">
    <property type="entry name" value="Glutathione-S-Trfase_C_sf"/>
</dbReference>
<comment type="catalytic activity">
    <reaction evidence="6">
        <text>RX + glutathione = an S-substituted glutathione + a halide anion + H(+)</text>
        <dbReference type="Rhea" id="RHEA:16437"/>
        <dbReference type="ChEBI" id="CHEBI:15378"/>
        <dbReference type="ChEBI" id="CHEBI:16042"/>
        <dbReference type="ChEBI" id="CHEBI:17792"/>
        <dbReference type="ChEBI" id="CHEBI:57925"/>
        <dbReference type="ChEBI" id="CHEBI:90779"/>
        <dbReference type="EC" id="2.5.1.18"/>
    </reaction>
</comment>
<dbReference type="SUPFAM" id="SSF52833">
    <property type="entry name" value="Thioredoxin-like"/>
    <property type="match status" value="1"/>
</dbReference>
<dbReference type="Pfam" id="PF13417">
    <property type="entry name" value="GST_N_3"/>
    <property type="match status" value="1"/>
</dbReference>
<dbReference type="SFLD" id="SFLDG01153">
    <property type="entry name" value="Main.4:_Theta-like"/>
    <property type="match status" value="1"/>
</dbReference>
<dbReference type="InParanoid" id="A0A6I8TFJ6"/>
<evidence type="ECO:0000256" key="6">
    <source>
        <dbReference type="ARBA" id="ARBA00047960"/>
    </source>
</evidence>
<reference evidence="7 8" key="1">
    <citation type="submission" date="2017-06" db="EMBL/GenBank/DDBJ databases">
        <title>Aedes aegypti genome working group (AGWG) sequencing and assembly.</title>
        <authorList>
            <consortium name="Aedes aegypti Genome Working Group (AGWG)"/>
            <person name="Matthews B.J."/>
        </authorList>
    </citation>
    <scope>NUCLEOTIDE SEQUENCE [LARGE SCALE GENOMIC DNA]</scope>
    <source>
        <strain evidence="7 8">LVP_AGWG</strain>
    </source>
</reference>
<dbReference type="PANTHER" id="PTHR43969:SF3">
    <property type="entry name" value="GLUTATHIONE S TRANSFERASE E11, ISOFORM A-RELATED"/>
    <property type="match status" value="1"/>
</dbReference>
<dbReference type="CDD" id="cd03177">
    <property type="entry name" value="GST_C_Delta_Epsilon"/>
    <property type="match status" value="1"/>
</dbReference>
<evidence type="ECO:0000313" key="8">
    <source>
        <dbReference type="Proteomes" id="UP000008820"/>
    </source>
</evidence>
<sequence length="224" mass="25319">MGKIKLYSFPLSPPGRTVQLTAKALGLELEFHSVSVLEKEHLTEEFIKMNPQHTIPVIDDDGFVLYDSHAIAIYLVSKYAPGNRLYPTKDFKQQARINAILHFESGVMFARLRFVGDAIQKASHQGEVPQDRVEYALEAVELLEALLRDGQYLAGDHVTLGDISCVTSFSFLDAMLPVERAKYPKVYAWYERMKHIEGYDEINQKAVDQLNGVIQGIFEGNKSK</sequence>
<dbReference type="Proteomes" id="UP000008820">
    <property type="component" value="Chromosome 2"/>
</dbReference>
<evidence type="ECO:0000256" key="3">
    <source>
        <dbReference type="ARBA" id="ARBA00012452"/>
    </source>
</evidence>
<dbReference type="PROSITE" id="PS50405">
    <property type="entry name" value="GST_CTER"/>
    <property type="match status" value="1"/>
</dbReference>
<evidence type="ECO:0000256" key="5">
    <source>
        <dbReference type="ARBA" id="ARBA00041523"/>
    </source>
</evidence>
<accession>A0A6I8TFJ6</accession>
<dbReference type="Gene3D" id="3.40.30.10">
    <property type="entry name" value="Glutaredoxin"/>
    <property type="match status" value="1"/>
</dbReference>
<dbReference type="OrthoDB" id="2309723at2759"/>
<evidence type="ECO:0000256" key="4">
    <source>
        <dbReference type="ARBA" id="ARBA00022679"/>
    </source>
</evidence>
<dbReference type="PANTHER" id="PTHR43969">
    <property type="entry name" value="GLUTATHIONE S TRANSFERASE D10, ISOFORM A-RELATED"/>
    <property type="match status" value="1"/>
</dbReference>
<evidence type="ECO:0000256" key="2">
    <source>
        <dbReference type="ARBA" id="ARBA00011738"/>
    </source>
</evidence>
<comment type="similarity">
    <text evidence="1">Belongs to the GST superfamily. Theta family.</text>
</comment>
<name>A0A6I8TFJ6_AEDAE</name>
<dbReference type="EC" id="2.5.1.18" evidence="3"/>
<dbReference type="GO" id="GO:0004364">
    <property type="term" value="F:glutathione transferase activity"/>
    <property type="evidence" value="ECO:0007669"/>
    <property type="project" value="UniProtKB-EC"/>
</dbReference>
<gene>
    <name evidence="7" type="primary">5569844</name>
</gene>
<dbReference type="Gene3D" id="1.20.1050.10">
    <property type="match status" value="1"/>
</dbReference>
<dbReference type="InterPro" id="IPR040079">
    <property type="entry name" value="Glutathione_S-Trfase"/>
</dbReference>
<dbReference type="InterPro" id="IPR010987">
    <property type="entry name" value="Glutathione-S-Trfase_C-like"/>
</dbReference>
<dbReference type="SFLD" id="SFLDS00019">
    <property type="entry name" value="Glutathione_Transferase_(cytos"/>
    <property type="match status" value="1"/>
</dbReference>
<dbReference type="AlphaFoldDB" id="A0A6I8TFJ6"/>
<dbReference type="FunFam" id="3.40.30.10:FF:000034">
    <property type="entry name" value="glutathione S-transferase 1"/>
    <property type="match status" value="1"/>
</dbReference>
<dbReference type="EnsemblMetazoa" id="AAEL007954-RB">
    <property type="protein sequence ID" value="AAEL007954-PB"/>
    <property type="gene ID" value="AAEL007954"/>
</dbReference>
<evidence type="ECO:0000256" key="1">
    <source>
        <dbReference type="ARBA" id="ARBA00009899"/>
    </source>
</evidence>
<dbReference type="Pfam" id="PF13410">
    <property type="entry name" value="GST_C_2"/>
    <property type="match status" value="1"/>
</dbReference>
<dbReference type="InterPro" id="IPR004045">
    <property type="entry name" value="Glutathione_S-Trfase_N"/>
</dbReference>
<dbReference type="GO" id="GO:0006749">
    <property type="term" value="P:glutathione metabolic process"/>
    <property type="evidence" value="ECO:0007669"/>
    <property type="project" value="TreeGrafter"/>
</dbReference>
<dbReference type="SFLD" id="SFLDG00358">
    <property type="entry name" value="Main_(cytGST)"/>
    <property type="match status" value="1"/>
</dbReference>
<proteinExistence type="inferred from homology"/>
<reference evidence="7" key="2">
    <citation type="submission" date="2020-05" db="UniProtKB">
        <authorList>
            <consortium name="EnsemblMetazoa"/>
        </authorList>
    </citation>
    <scope>IDENTIFICATION</scope>
    <source>
        <strain evidence="7">LVP_AGWG</strain>
    </source>
</reference>
<dbReference type="CDD" id="cd03045">
    <property type="entry name" value="GST_N_Delta_Epsilon"/>
    <property type="match status" value="1"/>
</dbReference>
<keyword evidence="8" id="KW-1185">Reference proteome</keyword>
<dbReference type="PROSITE" id="PS50404">
    <property type="entry name" value="GST_NTER"/>
    <property type="match status" value="1"/>
</dbReference>
<dbReference type="SUPFAM" id="SSF47616">
    <property type="entry name" value="GST C-terminal domain-like"/>
    <property type="match status" value="1"/>
</dbReference>
<organism evidence="7 8">
    <name type="scientific">Aedes aegypti</name>
    <name type="common">Yellowfever mosquito</name>
    <name type="synonym">Culex aegypti</name>
    <dbReference type="NCBI Taxonomy" id="7159"/>
    <lineage>
        <taxon>Eukaryota</taxon>
        <taxon>Metazoa</taxon>
        <taxon>Ecdysozoa</taxon>
        <taxon>Arthropoda</taxon>
        <taxon>Hexapoda</taxon>
        <taxon>Insecta</taxon>
        <taxon>Pterygota</taxon>
        <taxon>Neoptera</taxon>
        <taxon>Endopterygota</taxon>
        <taxon>Diptera</taxon>
        <taxon>Nematocera</taxon>
        <taxon>Culicoidea</taxon>
        <taxon>Culicidae</taxon>
        <taxon>Culicinae</taxon>
        <taxon>Aedini</taxon>
        <taxon>Aedes</taxon>
        <taxon>Stegomyia</taxon>
    </lineage>
</organism>
<protein>
    <recommendedName>
        <fullName evidence="3">glutathione transferase</fullName>
        <ecNumber evidence="3">2.5.1.18</ecNumber>
    </recommendedName>
    <alternativeName>
        <fullName evidence="5">GST class-theta</fullName>
    </alternativeName>
</protein>
<dbReference type="FunFam" id="1.20.1050.10:FF:000007">
    <property type="entry name" value="Glutathione S-transferase 1-1"/>
    <property type="match status" value="1"/>
</dbReference>
<comment type="subunit">
    <text evidence="2">Homodimer.</text>
</comment>
<evidence type="ECO:0000313" key="7">
    <source>
        <dbReference type="EnsemblMetazoa" id="AAEL007954-PB"/>
    </source>
</evidence>